<evidence type="ECO:0000313" key="2">
    <source>
        <dbReference type="Proteomes" id="UP000828390"/>
    </source>
</evidence>
<reference evidence="1" key="2">
    <citation type="submission" date="2020-11" db="EMBL/GenBank/DDBJ databases">
        <authorList>
            <person name="McCartney M.A."/>
            <person name="Auch B."/>
            <person name="Kono T."/>
            <person name="Mallez S."/>
            <person name="Becker A."/>
            <person name="Gohl D.M."/>
            <person name="Silverstein K.A.T."/>
            <person name="Koren S."/>
            <person name="Bechman K.B."/>
            <person name="Herman A."/>
            <person name="Abrahante J.E."/>
            <person name="Garbe J."/>
        </authorList>
    </citation>
    <scope>NUCLEOTIDE SEQUENCE</scope>
    <source>
        <strain evidence="1">Duluth1</strain>
        <tissue evidence="1">Whole animal</tissue>
    </source>
</reference>
<protein>
    <submittedName>
        <fullName evidence="1">Uncharacterized protein</fullName>
    </submittedName>
</protein>
<gene>
    <name evidence="1" type="ORF">DPMN_103162</name>
</gene>
<proteinExistence type="predicted"/>
<accession>A0A9D4HAI5</accession>
<dbReference type="AlphaFoldDB" id="A0A9D4HAI5"/>
<name>A0A9D4HAI5_DREPO</name>
<comment type="caution">
    <text evidence="1">The sequence shown here is derived from an EMBL/GenBank/DDBJ whole genome shotgun (WGS) entry which is preliminary data.</text>
</comment>
<evidence type="ECO:0000313" key="1">
    <source>
        <dbReference type="EMBL" id="KAH3829931.1"/>
    </source>
</evidence>
<dbReference type="Proteomes" id="UP000828390">
    <property type="component" value="Unassembled WGS sequence"/>
</dbReference>
<dbReference type="EMBL" id="JAIWYP010000004">
    <property type="protein sequence ID" value="KAH3829931.1"/>
    <property type="molecule type" value="Genomic_DNA"/>
</dbReference>
<sequence>MEQSFRHTFGDSTPPKLLFYTHYSPCTLDSHHCAELLREYVRKTSRNVTVGYAEVFVRSDREHALQTLKDSGIEVRHIPWQQVADLRHLHFCQRLDAPIGAWAGYPLEYRQQNLCYDSRLHRDMHQWRQTFELQPYYWQRNEHKPFRHVFYNLNYW</sequence>
<organism evidence="1 2">
    <name type="scientific">Dreissena polymorpha</name>
    <name type="common">Zebra mussel</name>
    <name type="synonym">Mytilus polymorpha</name>
    <dbReference type="NCBI Taxonomy" id="45954"/>
    <lineage>
        <taxon>Eukaryota</taxon>
        <taxon>Metazoa</taxon>
        <taxon>Spiralia</taxon>
        <taxon>Lophotrochozoa</taxon>
        <taxon>Mollusca</taxon>
        <taxon>Bivalvia</taxon>
        <taxon>Autobranchia</taxon>
        <taxon>Heteroconchia</taxon>
        <taxon>Euheterodonta</taxon>
        <taxon>Imparidentia</taxon>
        <taxon>Neoheterodontei</taxon>
        <taxon>Myida</taxon>
        <taxon>Dreissenoidea</taxon>
        <taxon>Dreissenidae</taxon>
        <taxon>Dreissena</taxon>
    </lineage>
</organism>
<keyword evidence="2" id="KW-1185">Reference proteome</keyword>
<reference evidence="1" key="1">
    <citation type="journal article" date="2019" name="bioRxiv">
        <title>The Genome of the Zebra Mussel, Dreissena polymorpha: A Resource for Invasive Species Research.</title>
        <authorList>
            <person name="McCartney M.A."/>
            <person name="Auch B."/>
            <person name="Kono T."/>
            <person name="Mallez S."/>
            <person name="Zhang Y."/>
            <person name="Obille A."/>
            <person name="Becker A."/>
            <person name="Abrahante J.E."/>
            <person name="Garbe J."/>
            <person name="Badalamenti J.P."/>
            <person name="Herman A."/>
            <person name="Mangelson H."/>
            <person name="Liachko I."/>
            <person name="Sullivan S."/>
            <person name="Sone E.D."/>
            <person name="Koren S."/>
            <person name="Silverstein K.A.T."/>
            <person name="Beckman K.B."/>
            <person name="Gohl D.M."/>
        </authorList>
    </citation>
    <scope>NUCLEOTIDE SEQUENCE</scope>
    <source>
        <strain evidence="1">Duluth1</strain>
        <tissue evidence="1">Whole animal</tissue>
    </source>
</reference>